<feature type="signal peptide" evidence="1">
    <location>
        <begin position="1"/>
        <end position="21"/>
    </location>
</feature>
<protein>
    <recommendedName>
        <fullName evidence="4">Chitinase</fullName>
    </recommendedName>
</protein>
<reference evidence="2" key="1">
    <citation type="submission" date="2022-06" db="EMBL/GenBank/DDBJ databases">
        <authorList>
            <person name="Goudenege D."/>
            <person name="Le Roux F."/>
        </authorList>
    </citation>
    <scope>NUCLEOTIDE SEQUENCE</scope>
    <source>
        <strain evidence="2">12-063</strain>
    </source>
</reference>
<keyword evidence="3" id="KW-1185">Reference proteome</keyword>
<name>A0ABM9FKN9_9VIBR</name>
<organism evidence="2 3">
    <name type="scientific">Vibrio aestuarianus</name>
    <dbReference type="NCBI Taxonomy" id="28171"/>
    <lineage>
        <taxon>Bacteria</taxon>
        <taxon>Pseudomonadati</taxon>
        <taxon>Pseudomonadota</taxon>
        <taxon>Gammaproteobacteria</taxon>
        <taxon>Vibrionales</taxon>
        <taxon>Vibrionaceae</taxon>
        <taxon>Vibrio</taxon>
    </lineage>
</organism>
<keyword evidence="1" id="KW-0732">Signal</keyword>
<evidence type="ECO:0008006" key="4">
    <source>
        <dbReference type="Google" id="ProtNLM"/>
    </source>
</evidence>
<comment type="caution">
    <text evidence="2">The sequence shown here is derived from an EMBL/GenBank/DDBJ whole genome shotgun (WGS) entry which is preliminary data.</text>
</comment>
<feature type="chain" id="PRO_5045743284" description="Chitinase" evidence="1">
    <location>
        <begin position="22"/>
        <end position="84"/>
    </location>
</feature>
<dbReference type="EMBL" id="CALYLK010000013">
    <property type="protein sequence ID" value="CAH8204906.1"/>
    <property type="molecule type" value="Genomic_DNA"/>
</dbReference>
<dbReference type="Proteomes" id="UP001152658">
    <property type="component" value="Unassembled WGS sequence"/>
</dbReference>
<sequence>MFALKHLPLALSCVIAAQAHASMNIQPEPTPPSSDFSVWQAGVTQAKTGDKVTHNGKYFVAKNNPGVWETPTQSNWFWDEVNCQ</sequence>
<gene>
    <name evidence="2" type="ORF">VAE063_1110003</name>
</gene>
<proteinExistence type="predicted"/>
<evidence type="ECO:0000256" key="1">
    <source>
        <dbReference type="SAM" id="SignalP"/>
    </source>
</evidence>
<evidence type="ECO:0000313" key="2">
    <source>
        <dbReference type="EMBL" id="CAH8204906.1"/>
    </source>
</evidence>
<evidence type="ECO:0000313" key="3">
    <source>
        <dbReference type="Proteomes" id="UP001152658"/>
    </source>
</evidence>
<accession>A0ABM9FKN9</accession>